<evidence type="ECO:0000313" key="2">
    <source>
        <dbReference type="Proteomes" id="UP000235589"/>
    </source>
</evidence>
<dbReference type="KEGG" id="mpec:B9O19_00490"/>
<organism evidence="1 2">
    <name type="scientific">Monoglobus pectinilyticus</name>
    <dbReference type="NCBI Taxonomy" id="1981510"/>
    <lineage>
        <taxon>Bacteria</taxon>
        <taxon>Bacillati</taxon>
        <taxon>Bacillota</taxon>
        <taxon>Clostridia</taxon>
        <taxon>Monoglobales</taxon>
        <taxon>Monoglobaceae</taxon>
        <taxon>Monoglobus</taxon>
    </lineage>
</organism>
<dbReference type="SUPFAM" id="SSF103084">
    <property type="entry name" value="Holliday junction resolvase RusA"/>
    <property type="match status" value="1"/>
</dbReference>
<dbReference type="EMBL" id="CP020991">
    <property type="protein sequence ID" value="AUO18673.1"/>
    <property type="molecule type" value="Genomic_DNA"/>
</dbReference>
<dbReference type="AlphaFoldDB" id="A0A2K9P077"/>
<proteinExistence type="predicted"/>
<evidence type="ECO:0000313" key="1">
    <source>
        <dbReference type="EMBL" id="AUO18673.1"/>
    </source>
</evidence>
<name>A0A2K9P077_9FIRM</name>
<dbReference type="Pfam" id="PF05866">
    <property type="entry name" value="RusA"/>
    <property type="match status" value="1"/>
</dbReference>
<dbReference type="GO" id="GO:0000287">
    <property type="term" value="F:magnesium ion binding"/>
    <property type="evidence" value="ECO:0007669"/>
    <property type="project" value="InterPro"/>
</dbReference>
<dbReference type="Proteomes" id="UP000235589">
    <property type="component" value="Chromosome"/>
</dbReference>
<dbReference type="InterPro" id="IPR008822">
    <property type="entry name" value="Endonuclease_RusA-like"/>
</dbReference>
<reference evidence="1 2" key="1">
    <citation type="submission" date="2017-04" db="EMBL/GenBank/DDBJ databases">
        <title>Monoglobus pectinilyticus 14 draft genome.</title>
        <authorList>
            <person name="Kim C."/>
            <person name="Rosendale D.I."/>
            <person name="Kelly W.J."/>
            <person name="Tannock G.W."/>
            <person name="Patchett M.L."/>
            <person name="Jordens J.Z."/>
        </authorList>
    </citation>
    <scope>NUCLEOTIDE SEQUENCE [LARGE SCALE GENOMIC DNA]</scope>
    <source>
        <strain evidence="1 2">14</strain>
    </source>
</reference>
<protein>
    <submittedName>
        <fullName evidence="1">Crossover junction endodeoxyribonuclease RuvA</fullName>
    </submittedName>
</protein>
<dbReference type="GO" id="GO:0006310">
    <property type="term" value="P:DNA recombination"/>
    <property type="evidence" value="ECO:0007669"/>
    <property type="project" value="InterPro"/>
</dbReference>
<dbReference type="OrthoDB" id="384924at2"/>
<dbReference type="InterPro" id="IPR036614">
    <property type="entry name" value="RusA-like_sf"/>
</dbReference>
<accession>A0A2K9P077</accession>
<gene>
    <name evidence="1" type="ORF">B9O19_00490</name>
</gene>
<keyword evidence="2" id="KW-1185">Reference proteome</keyword>
<sequence>MTKLGYWVDDNLVASEIVEKFWAEKPGIYIRIEDL</sequence>
<dbReference type="GO" id="GO:0006281">
    <property type="term" value="P:DNA repair"/>
    <property type="evidence" value="ECO:0007669"/>
    <property type="project" value="InterPro"/>
</dbReference>